<proteinExistence type="predicted"/>
<evidence type="ECO:0000256" key="3">
    <source>
        <dbReference type="SAM" id="MobiDB-lite"/>
    </source>
</evidence>
<dbReference type="PRINTS" id="PR00420">
    <property type="entry name" value="RNGMNOXGNASE"/>
</dbReference>
<feature type="region of interest" description="Disordered" evidence="3">
    <location>
        <begin position="435"/>
        <end position="480"/>
    </location>
</feature>
<dbReference type="Pfam" id="PF01494">
    <property type="entry name" value="FAD_binding_3"/>
    <property type="match status" value="2"/>
</dbReference>
<gene>
    <name evidence="5" type="ORF">Vbra_8697</name>
</gene>
<dbReference type="PhylomeDB" id="A0A0G4F0T4"/>
<dbReference type="SUPFAM" id="SSF51905">
    <property type="entry name" value="FAD/NAD(P)-binding domain"/>
    <property type="match status" value="1"/>
</dbReference>
<dbReference type="OrthoDB" id="437698at2759"/>
<evidence type="ECO:0000256" key="2">
    <source>
        <dbReference type="ARBA" id="ARBA00023033"/>
    </source>
</evidence>
<dbReference type="InterPro" id="IPR002938">
    <property type="entry name" value="FAD-bd"/>
</dbReference>
<keyword evidence="1" id="KW-0560">Oxidoreductase</keyword>
<evidence type="ECO:0000256" key="1">
    <source>
        <dbReference type="ARBA" id="ARBA00023002"/>
    </source>
</evidence>
<dbReference type="GO" id="GO:0004497">
    <property type="term" value="F:monooxygenase activity"/>
    <property type="evidence" value="ECO:0007669"/>
    <property type="project" value="UniProtKB-KW"/>
</dbReference>
<organism evidence="5 6">
    <name type="scientific">Vitrella brassicaformis (strain CCMP3155)</name>
    <dbReference type="NCBI Taxonomy" id="1169540"/>
    <lineage>
        <taxon>Eukaryota</taxon>
        <taxon>Sar</taxon>
        <taxon>Alveolata</taxon>
        <taxon>Colpodellida</taxon>
        <taxon>Vitrellaceae</taxon>
        <taxon>Vitrella</taxon>
    </lineage>
</organism>
<dbReference type="GO" id="GO:0071949">
    <property type="term" value="F:FAD binding"/>
    <property type="evidence" value="ECO:0007669"/>
    <property type="project" value="InterPro"/>
</dbReference>
<keyword evidence="2" id="KW-0503">Monooxygenase</keyword>
<dbReference type="EMBL" id="CDMY01000358">
    <property type="protein sequence ID" value="CEM05468.1"/>
    <property type="molecule type" value="Genomic_DNA"/>
</dbReference>
<dbReference type="STRING" id="1169540.A0A0G4F0T4"/>
<evidence type="ECO:0000259" key="4">
    <source>
        <dbReference type="Pfam" id="PF01494"/>
    </source>
</evidence>
<dbReference type="Proteomes" id="UP000041254">
    <property type="component" value="Unassembled WGS sequence"/>
</dbReference>
<sequence length="730" mass="81612">MRPRTALVVGAGVSGLTAARCLQRVGYDVRVFEKAASFEACLERDRGLGIWPNAQRVLGFLGLAPELEHAARFVPSAAYRDKTGLWLSRGNTNDPLYNRRVAALRQSHLLSMLKEDNLHPHTLEVEYGREVSFLEGAAVPGAPGNVPMKLEFRDGYAVEGDFLIAADGMFSTVRRIIAPGSRRGFIHYHGYRSISGILENFYDSEDAVVDPPYETLHAGKRFAVIPLPGRAVFWFASFPEPPRGGHYIRNPSMWGTCDDDFYRSLRDEYQGFHQPIPQIIDKHLGEKLPIWSNFHFEDWNFKYQKGRIALIGDAAHTVTPNLAQGASLGIEDAWECAMCLSKLTAPDNLKMLQKKQFPMITADQQAEVGQRLGASGGGKEDDFDLEAHHRLLEELQAAVTPSTREKMQKIMQQHGVTPERASLLSGEEAALHQLESSADGVSDVSSSESALTPTAAPSDGLSEQLSQPPTDPDSVIAESAGPNMIYRAPRWFAKSMTDIPAPDDLRAQEEIRRRTVWKPGVRFSHIMSVDWRYTKPRIQADGSAGGSGKMPLPFRRSEGRLSLKGRKVSVPVGTGDHTRAQIIISKSYRNATAIPVWMDKTSKIIMKSGRHKKTEYRYLTVENCLLEFNEMRRQRIFRHSRMTMITKLISHMPFIPGWETIRNSIFLATPAALNSWLFDWFLHFSLGGKYLRPTLPPSHYIDLPDLFAEESRLISDTSSGAQDTSHAGAR</sequence>
<dbReference type="InterPro" id="IPR036188">
    <property type="entry name" value="FAD/NAD-bd_sf"/>
</dbReference>
<protein>
    <recommendedName>
        <fullName evidence="4">FAD-binding domain-containing protein</fullName>
    </recommendedName>
</protein>
<feature type="region of interest" description="Disordered" evidence="3">
    <location>
        <begin position="400"/>
        <end position="422"/>
    </location>
</feature>
<evidence type="ECO:0000313" key="6">
    <source>
        <dbReference type="Proteomes" id="UP000041254"/>
    </source>
</evidence>
<keyword evidence="6" id="KW-1185">Reference proteome</keyword>
<dbReference type="InterPro" id="IPR050493">
    <property type="entry name" value="FAD-dep_Monooxygenase_BioMet"/>
</dbReference>
<dbReference type="AlphaFoldDB" id="A0A0G4F0T4"/>
<name>A0A0G4F0T4_VITBC</name>
<dbReference type="Gene3D" id="3.50.50.60">
    <property type="entry name" value="FAD/NAD(P)-binding domain"/>
    <property type="match status" value="1"/>
</dbReference>
<evidence type="ECO:0000313" key="5">
    <source>
        <dbReference type="EMBL" id="CEM05468.1"/>
    </source>
</evidence>
<dbReference type="InParanoid" id="A0A0G4F0T4"/>
<accession>A0A0G4F0T4</accession>
<dbReference type="VEuPathDB" id="CryptoDB:Vbra_8697"/>
<feature type="domain" description="FAD-binding" evidence="4">
    <location>
        <begin position="302"/>
        <end position="341"/>
    </location>
</feature>
<dbReference type="PANTHER" id="PTHR13789:SF309">
    <property type="entry name" value="PUTATIVE (AFU_ORTHOLOGUE AFUA_6G14510)-RELATED"/>
    <property type="match status" value="1"/>
</dbReference>
<reference evidence="5 6" key="1">
    <citation type="submission" date="2014-11" db="EMBL/GenBank/DDBJ databases">
        <authorList>
            <person name="Zhu J."/>
            <person name="Qi W."/>
            <person name="Song R."/>
        </authorList>
    </citation>
    <scope>NUCLEOTIDE SEQUENCE [LARGE SCALE GENOMIC DNA]</scope>
</reference>
<feature type="compositionally biased region" description="Low complexity" evidence="3">
    <location>
        <begin position="435"/>
        <end position="450"/>
    </location>
</feature>
<dbReference type="PANTHER" id="PTHR13789">
    <property type="entry name" value="MONOOXYGENASE"/>
    <property type="match status" value="1"/>
</dbReference>
<feature type="domain" description="FAD-binding" evidence="4">
    <location>
        <begin position="6"/>
        <end position="177"/>
    </location>
</feature>